<evidence type="ECO:0000313" key="7">
    <source>
        <dbReference type="EMBL" id="CUN18380.1"/>
    </source>
</evidence>
<dbReference type="SUPFAM" id="SSF88659">
    <property type="entry name" value="Sigma3 and sigma4 domains of RNA polymerase sigma factors"/>
    <property type="match status" value="1"/>
</dbReference>
<protein>
    <submittedName>
        <fullName evidence="8">Probable RNA polymerase sigma factor fecI</fullName>
    </submittedName>
</protein>
<dbReference type="GO" id="GO:0003677">
    <property type="term" value="F:DNA binding"/>
    <property type="evidence" value="ECO:0007669"/>
    <property type="project" value="InterPro"/>
</dbReference>
<evidence type="ECO:0000259" key="5">
    <source>
        <dbReference type="Pfam" id="PF04542"/>
    </source>
</evidence>
<dbReference type="InterPro" id="IPR014284">
    <property type="entry name" value="RNA_pol_sigma-70_dom"/>
</dbReference>
<dbReference type="PANTHER" id="PTHR43133">
    <property type="entry name" value="RNA POLYMERASE ECF-TYPE SIGMA FACTO"/>
    <property type="match status" value="1"/>
</dbReference>
<evidence type="ECO:0000259" key="6">
    <source>
        <dbReference type="Pfam" id="PF08281"/>
    </source>
</evidence>
<feature type="domain" description="RNA polymerase sigma-70 region 2" evidence="5">
    <location>
        <begin position="27"/>
        <end position="90"/>
    </location>
</feature>
<keyword evidence="2" id="KW-0805">Transcription regulation</keyword>
<dbReference type="RefSeq" id="WP_008777949.1">
    <property type="nucleotide sequence ID" value="NZ_JAHYPE010000021.1"/>
</dbReference>
<accession>A0A174RXK8</accession>
<organism evidence="8 9">
    <name type="scientific">Parabacteroides distasonis</name>
    <dbReference type="NCBI Taxonomy" id="823"/>
    <lineage>
        <taxon>Bacteria</taxon>
        <taxon>Pseudomonadati</taxon>
        <taxon>Bacteroidota</taxon>
        <taxon>Bacteroidia</taxon>
        <taxon>Bacteroidales</taxon>
        <taxon>Tannerellaceae</taxon>
        <taxon>Parabacteroides</taxon>
    </lineage>
</organism>
<evidence type="ECO:0000256" key="2">
    <source>
        <dbReference type="ARBA" id="ARBA00023015"/>
    </source>
</evidence>
<dbReference type="AlphaFoldDB" id="A0A174RXK8"/>
<dbReference type="InterPro" id="IPR013249">
    <property type="entry name" value="RNA_pol_sigma70_r4_t2"/>
</dbReference>
<dbReference type="CDD" id="cd06171">
    <property type="entry name" value="Sigma70_r4"/>
    <property type="match status" value="1"/>
</dbReference>
<dbReference type="InterPro" id="IPR007627">
    <property type="entry name" value="RNA_pol_sigma70_r2"/>
</dbReference>
<keyword evidence="4" id="KW-0804">Transcription</keyword>
<dbReference type="Proteomes" id="UP000095332">
    <property type="component" value="Unassembled WGS sequence"/>
</dbReference>
<dbReference type="Proteomes" id="UP000095591">
    <property type="component" value="Unassembled WGS sequence"/>
</dbReference>
<reference evidence="9 10" key="1">
    <citation type="submission" date="2015-09" db="EMBL/GenBank/DDBJ databases">
        <authorList>
            <consortium name="Pathogen Informatics"/>
        </authorList>
    </citation>
    <scope>NUCLEOTIDE SEQUENCE [LARGE SCALE GENOMIC DNA]</scope>
    <source>
        <strain evidence="7 10">2789STDY5608872</strain>
        <strain evidence="8 9">2789STDY5834948</strain>
    </source>
</reference>
<dbReference type="EMBL" id="CYXP01000005">
    <property type="protein sequence ID" value="CUN18380.1"/>
    <property type="molecule type" value="Genomic_DNA"/>
</dbReference>
<evidence type="ECO:0000256" key="3">
    <source>
        <dbReference type="ARBA" id="ARBA00023082"/>
    </source>
</evidence>
<dbReference type="InterPro" id="IPR013325">
    <property type="entry name" value="RNA_pol_sigma_r2"/>
</dbReference>
<dbReference type="InterPro" id="IPR039425">
    <property type="entry name" value="RNA_pol_sigma-70-like"/>
</dbReference>
<evidence type="ECO:0000313" key="9">
    <source>
        <dbReference type="Proteomes" id="UP000095332"/>
    </source>
</evidence>
<dbReference type="Pfam" id="PF04542">
    <property type="entry name" value="Sigma70_r2"/>
    <property type="match status" value="1"/>
</dbReference>
<dbReference type="SUPFAM" id="SSF88946">
    <property type="entry name" value="Sigma2 domain of RNA polymerase sigma factors"/>
    <property type="match status" value="1"/>
</dbReference>
<evidence type="ECO:0000313" key="8">
    <source>
        <dbReference type="EMBL" id="CUP88966.1"/>
    </source>
</evidence>
<name>A0A174RXK8_PARDI</name>
<dbReference type="GO" id="GO:0016987">
    <property type="term" value="F:sigma factor activity"/>
    <property type="evidence" value="ECO:0007669"/>
    <property type="project" value="UniProtKB-KW"/>
</dbReference>
<dbReference type="InterPro" id="IPR013324">
    <property type="entry name" value="RNA_pol_sigma_r3/r4-like"/>
</dbReference>
<dbReference type="InterPro" id="IPR036388">
    <property type="entry name" value="WH-like_DNA-bd_sf"/>
</dbReference>
<keyword evidence="3" id="KW-0731">Sigma factor</keyword>
<feature type="domain" description="RNA polymerase sigma factor 70 region 4 type 2" evidence="6">
    <location>
        <begin position="124"/>
        <end position="177"/>
    </location>
</feature>
<dbReference type="Pfam" id="PF08281">
    <property type="entry name" value="Sigma70_r4_2"/>
    <property type="match status" value="1"/>
</dbReference>
<evidence type="ECO:0000256" key="1">
    <source>
        <dbReference type="ARBA" id="ARBA00010641"/>
    </source>
</evidence>
<dbReference type="InterPro" id="IPR014327">
    <property type="entry name" value="RNA_pol_sigma70_bacteroid"/>
</dbReference>
<proteinExistence type="inferred from homology"/>
<gene>
    <name evidence="8" type="primary">fecI_1</name>
    <name evidence="7" type="synonym">fecI_2</name>
    <name evidence="7" type="ORF">ERS852429_02341</name>
    <name evidence="8" type="ORF">ERS852560_00902</name>
</gene>
<evidence type="ECO:0000313" key="10">
    <source>
        <dbReference type="Proteomes" id="UP000095591"/>
    </source>
</evidence>
<dbReference type="PANTHER" id="PTHR43133:SF46">
    <property type="entry name" value="RNA POLYMERASE SIGMA-70 FACTOR ECF SUBFAMILY"/>
    <property type="match status" value="1"/>
</dbReference>
<dbReference type="NCBIfam" id="TIGR02937">
    <property type="entry name" value="sigma70-ECF"/>
    <property type="match status" value="1"/>
</dbReference>
<dbReference type="Gene3D" id="1.10.10.10">
    <property type="entry name" value="Winged helix-like DNA-binding domain superfamily/Winged helix DNA-binding domain"/>
    <property type="match status" value="1"/>
</dbReference>
<sequence>MGVFVRDIKGLLESVSVDNRGAFERFYNLYYDQVFRFAYYCLGEKEACREVVTDVFFSVWQSRKRLKDIDNIDTYLYISVRNESFRFQARNKDLNRVSLNELLPLMEEEDEGSPEEHLELKEMREMLDKAIDELPEKCRLVFLMSREEGLKTKEIAEILSVQESTVRVQMKIAIEKLVARLKPSFPNISFSLLLMFIFNVIYRSA</sequence>
<dbReference type="EMBL" id="CZBM01000002">
    <property type="protein sequence ID" value="CUP88966.1"/>
    <property type="molecule type" value="Genomic_DNA"/>
</dbReference>
<evidence type="ECO:0000256" key="4">
    <source>
        <dbReference type="ARBA" id="ARBA00023163"/>
    </source>
</evidence>
<comment type="similarity">
    <text evidence="1">Belongs to the sigma-70 factor family. ECF subfamily.</text>
</comment>
<dbReference type="GO" id="GO:0006352">
    <property type="term" value="P:DNA-templated transcription initiation"/>
    <property type="evidence" value="ECO:0007669"/>
    <property type="project" value="InterPro"/>
</dbReference>
<dbReference type="Gene3D" id="1.10.1740.10">
    <property type="match status" value="1"/>
</dbReference>
<dbReference type="NCBIfam" id="TIGR02985">
    <property type="entry name" value="Sig70_bacteroi1"/>
    <property type="match status" value="1"/>
</dbReference>